<dbReference type="Proteomes" id="UP000007015">
    <property type="component" value="Chromosome 7"/>
</dbReference>
<dbReference type="OMA" id="ENTMADN"/>
<name>B8B7Q0_ORYSI</name>
<evidence type="ECO:0000313" key="3">
    <source>
        <dbReference type="Proteomes" id="UP000007015"/>
    </source>
</evidence>
<accession>B8B7Q0</accession>
<feature type="compositionally biased region" description="Basic and acidic residues" evidence="1">
    <location>
        <begin position="75"/>
        <end position="84"/>
    </location>
</feature>
<reference evidence="2 3" key="1">
    <citation type="journal article" date="2005" name="PLoS Biol.">
        <title>The genomes of Oryza sativa: a history of duplications.</title>
        <authorList>
            <person name="Yu J."/>
            <person name="Wang J."/>
            <person name="Lin W."/>
            <person name="Li S."/>
            <person name="Li H."/>
            <person name="Zhou J."/>
            <person name="Ni P."/>
            <person name="Dong W."/>
            <person name="Hu S."/>
            <person name="Zeng C."/>
            <person name="Zhang J."/>
            <person name="Zhang Y."/>
            <person name="Li R."/>
            <person name="Xu Z."/>
            <person name="Li S."/>
            <person name="Li X."/>
            <person name="Zheng H."/>
            <person name="Cong L."/>
            <person name="Lin L."/>
            <person name="Yin J."/>
            <person name="Geng J."/>
            <person name="Li G."/>
            <person name="Shi J."/>
            <person name="Liu J."/>
            <person name="Lv H."/>
            <person name="Li J."/>
            <person name="Wang J."/>
            <person name="Deng Y."/>
            <person name="Ran L."/>
            <person name="Shi X."/>
            <person name="Wang X."/>
            <person name="Wu Q."/>
            <person name="Li C."/>
            <person name="Ren X."/>
            <person name="Wang J."/>
            <person name="Wang X."/>
            <person name="Li D."/>
            <person name="Liu D."/>
            <person name="Zhang X."/>
            <person name="Ji Z."/>
            <person name="Zhao W."/>
            <person name="Sun Y."/>
            <person name="Zhang Z."/>
            <person name="Bao J."/>
            <person name="Han Y."/>
            <person name="Dong L."/>
            <person name="Ji J."/>
            <person name="Chen P."/>
            <person name="Wu S."/>
            <person name="Liu J."/>
            <person name="Xiao Y."/>
            <person name="Bu D."/>
            <person name="Tan J."/>
            <person name="Yang L."/>
            <person name="Ye C."/>
            <person name="Zhang J."/>
            <person name="Xu J."/>
            <person name="Zhou Y."/>
            <person name="Yu Y."/>
            <person name="Zhang B."/>
            <person name="Zhuang S."/>
            <person name="Wei H."/>
            <person name="Liu B."/>
            <person name="Lei M."/>
            <person name="Yu H."/>
            <person name="Li Y."/>
            <person name="Xu H."/>
            <person name="Wei S."/>
            <person name="He X."/>
            <person name="Fang L."/>
            <person name="Zhang Z."/>
            <person name="Zhang Y."/>
            <person name="Huang X."/>
            <person name="Su Z."/>
            <person name="Tong W."/>
            <person name="Li J."/>
            <person name="Tong Z."/>
            <person name="Li S."/>
            <person name="Ye J."/>
            <person name="Wang L."/>
            <person name="Fang L."/>
            <person name="Lei T."/>
            <person name="Chen C."/>
            <person name="Chen H."/>
            <person name="Xu Z."/>
            <person name="Li H."/>
            <person name="Huang H."/>
            <person name="Zhang F."/>
            <person name="Xu H."/>
            <person name="Li N."/>
            <person name="Zhao C."/>
            <person name="Li S."/>
            <person name="Dong L."/>
            <person name="Huang Y."/>
            <person name="Li L."/>
            <person name="Xi Y."/>
            <person name="Qi Q."/>
            <person name="Li W."/>
            <person name="Zhang B."/>
            <person name="Hu W."/>
            <person name="Zhang Y."/>
            <person name="Tian X."/>
            <person name="Jiao Y."/>
            <person name="Liang X."/>
            <person name="Jin J."/>
            <person name="Gao L."/>
            <person name="Zheng W."/>
            <person name="Hao B."/>
            <person name="Liu S."/>
            <person name="Wang W."/>
            <person name="Yuan L."/>
            <person name="Cao M."/>
            <person name="McDermott J."/>
            <person name="Samudrala R."/>
            <person name="Wang J."/>
            <person name="Wong G.K."/>
            <person name="Yang H."/>
        </authorList>
    </citation>
    <scope>NUCLEOTIDE SEQUENCE [LARGE SCALE GENOMIC DNA]</scope>
    <source>
        <strain evidence="3">cv. 93-11</strain>
    </source>
</reference>
<feature type="compositionally biased region" description="Polar residues" evidence="1">
    <location>
        <begin position="56"/>
        <end position="72"/>
    </location>
</feature>
<dbReference type="Gramene" id="BGIOSGA024721-TA">
    <property type="protein sequence ID" value="BGIOSGA024721-PA"/>
    <property type="gene ID" value="BGIOSGA024721"/>
</dbReference>
<keyword evidence="3" id="KW-1185">Reference proteome</keyword>
<organism evidence="2 3">
    <name type="scientific">Oryza sativa subsp. indica</name>
    <name type="common">Rice</name>
    <dbReference type="NCBI Taxonomy" id="39946"/>
    <lineage>
        <taxon>Eukaryota</taxon>
        <taxon>Viridiplantae</taxon>
        <taxon>Streptophyta</taxon>
        <taxon>Embryophyta</taxon>
        <taxon>Tracheophyta</taxon>
        <taxon>Spermatophyta</taxon>
        <taxon>Magnoliopsida</taxon>
        <taxon>Liliopsida</taxon>
        <taxon>Poales</taxon>
        <taxon>Poaceae</taxon>
        <taxon>BOP clade</taxon>
        <taxon>Oryzoideae</taxon>
        <taxon>Oryzeae</taxon>
        <taxon>Oryzinae</taxon>
        <taxon>Oryza</taxon>
        <taxon>Oryza sativa</taxon>
    </lineage>
</organism>
<evidence type="ECO:0000313" key="2">
    <source>
        <dbReference type="EMBL" id="EEC81608.1"/>
    </source>
</evidence>
<feature type="compositionally biased region" description="Polar residues" evidence="1">
    <location>
        <begin position="30"/>
        <end position="47"/>
    </location>
</feature>
<dbReference type="EMBL" id="CM000132">
    <property type="protein sequence ID" value="EEC81608.1"/>
    <property type="molecule type" value="Genomic_DNA"/>
</dbReference>
<dbReference type="HOGENOM" id="CLU_2030485_0_0_1"/>
<proteinExistence type="predicted"/>
<gene>
    <name evidence="2" type="ORF">OsI_25104</name>
</gene>
<dbReference type="AlphaFoldDB" id="B8B7Q0"/>
<feature type="region of interest" description="Disordered" evidence="1">
    <location>
        <begin position="30"/>
        <end position="84"/>
    </location>
</feature>
<sequence>MAETKIHANKQAEVAMTKCIKTDIRNEQTAQRNTAGNCVKTSSSNTAEAPGHESVTIPSNVGENTMADNNGVRQELSDKESDTRTKLLERGAVTATSAAAGMLSHFLKGVFNHHQEVCPNDLLGNFSNALFSVLSTKYPNL</sequence>
<protein>
    <submittedName>
        <fullName evidence="2">Uncharacterized protein</fullName>
    </submittedName>
</protein>
<evidence type="ECO:0000256" key="1">
    <source>
        <dbReference type="SAM" id="MobiDB-lite"/>
    </source>
</evidence>